<keyword evidence="1" id="KW-0812">Transmembrane</keyword>
<reference evidence="2 3" key="1">
    <citation type="submission" date="2015-09" db="EMBL/GenBank/DDBJ databases">
        <title>Draft genome of the parasitic nematode Teladorsagia circumcincta isolate WARC Sus (inbred).</title>
        <authorList>
            <person name="Mitreva M."/>
        </authorList>
    </citation>
    <scope>NUCLEOTIDE SEQUENCE [LARGE SCALE GENOMIC DNA]</scope>
    <source>
        <strain evidence="2 3">S</strain>
    </source>
</reference>
<keyword evidence="1" id="KW-1133">Transmembrane helix</keyword>
<accession>A0A2G9UVE5</accession>
<keyword evidence="1" id="KW-0472">Membrane</keyword>
<organism evidence="2 3">
    <name type="scientific">Teladorsagia circumcincta</name>
    <name type="common">Brown stomach worm</name>
    <name type="synonym">Ostertagia circumcincta</name>
    <dbReference type="NCBI Taxonomy" id="45464"/>
    <lineage>
        <taxon>Eukaryota</taxon>
        <taxon>Metazoa</taxon>
        <taxon>Ecdysozoa</taxon>
        <taxon>Nematoda</taxon>
        <taxon>Chromadorea</taxon>
        <taxon>Rhabditida</taxon>
        <taxon>Rhabditina</taxon>
        <taxon>Rhabditomorpha</taxon>
        <taxon>Strongyloidea</taxon>
        <taxon>Trichostrongylidae</taxon>
        <taxon>Teladorsagia</taxon>
    </lineage>
</organism>
<dbReference type="AlphaFoldDB" id="A0A2G9UVE5"/>
<gene>
    <name evidence="2" type="ORF">TELCIR_04333</name>
</gene>
<dbReference type="EMBL" id="KZ345405">
    <property type="protein sequence ID" value="PIO73692.1"/>
    <property type="molecule type" value="Genomic_DNA"/>
</dbReference>
<proteinExistence type="predicted"/>
<name>A0A2G9UVE5_TELCI</name>
<feature type="transmembrane region" description="Helical" evidence="1">
    <location>
        <begin position="111"/>
        <end position="132"/>
    </location>
</feature>
<dbReference type="OrthoDB" id="5865271at2759"/>
<evidence type="ECO:0000256" key="1">
    <source>
        <dbReference type="SAM" id="Phobius"/>
    </source>
</evidence>
<evidence type="ECO:0000313" key="3">
    <source>
        <dbReference type="Proteomes" id="UP000230423"/>
    </source>
</evidence>
<dbReference type="Proteomes" id="UP000230423">
    <property type="component" value="Unassembled WGS sequence"/>
</dbReference>
<sequence>MENNNASHILKRNRLIRIFLAKQIVDKLNQPWNHFVCAETSNGHCKVSDSIQICSYGRGLVVVMGMPLWFNETEKSKLGRIHKWITDCHAPRRETAAILAEIRKKIKNPGVMKASTTIFVTSTMLLASVLVLSSW</sequence>
<keyword evidence="3" id="KW-1185">Reference proteome</keyword>
<evidence type="ECO:0000313" key="2">
    <source>
        <dbReference type="EMBL" id="PIO73692.1"/>
    </source>
</evidence>
<protein>
    <submittedName>
        <fullName evidence="2">Uncharacterized protein</fullName>
    </submittedName>
</protein>